<name>A0A928YUZ5_9GAMM</name>
<comment type="caution">
    <text evidence="1">The sequence shown here is derived from an EMBL/GenBank/DDBJ whole genome shotgun (WGS) entry which is preliminary data.</text>
</comment>
<keyword evidence="2" id="KW-1185">Reference proteome</keyword>
<organism evidence="1 2">
    <name type="scientific">Cellvibrio polysaccharolyticus</name>
    <dbReference type="NCBI Taxonomy" id="2082724"/>
    <lineage>
        <taxon>Bacteria</taxon>
        <taxon>Pseudomonadati</taxon>
        <taxon>Pseudomonadota</taxon>
        <taxon>Gammaproteobacteria</taxon>
        <taxon>Cellvibrionales</taxon>
        <taxon>Cellvibrionaceae</taxon>
        <taxon>Cellvibrio</taxon>
    </lineage>
</organism>
<gene>
    <name evidence="1" type="ORF">C4F51_04870</name>
</gene>
<dbReference type="Proteomes" id="UP000652567">
    <property type="component" value="Unassembled WGS sequence"/>
</dbReference>
<proteinExistence type="predicted"/>
<reference evidence="1" key="1">
    <citation type="submission" date="2018-07" db="EMBL/GenBank/DDBJ databases">
        <title>Genome assembly of strain Ka43.</title>
        <authorList>
            <person name="Kukolya J."/>
            <person name="Nagy I."/>
            <person name="Horvath B."/>
            <person name="Toth A."/>
        </authorList>
    </citation>
    <scope>NUCLEOTIDE SEQUENCE</scope>
    <source>
        <strain evidence="1">KB43</strain>
    </source>
</reference>
<dbReference type="EMBL" id="PRDL01000001">
    <property type="protein sequence ID" value="MBE8716518.1"/>
    <property type="molecule type" value="Genomic_DNA"/>
</dbReference>
<evidence type="ECO:0000313" key="1">
    <source>
        <dbReference type="EMBL" id="MBE8716518.1"/>
    </source>
</evidence>
<dbReference type="Pfam" id="PF13689">
    <property type="entry name" value="DUF4154"/>
    <property type="match status" value="1"/>
</dbReference>
<dbReference type="InterPro" id="IPR025293">
    <property type="entry name" value="YfiR/HmsC-like"/>
</dbReference>
<protein>
    <submittedName>
        <fullName evidence="1">YfiR family protein</fullName>
    </submittedName>
</protein>
<accession>A0A928YUZ5</accession>
<evidence type="ECO:0000313" key="2">
    <source>
        <dbReference type="Proteomes" id="UP000652567"/>
    </source>
</evidence>
<dbReference type="AlphaFoldDB" id="A0A928YUZ5"/>
<sequence length="225" mass="25145">MGAPSIGFTAVFLRITSQSAINRLIRFGAIVPERNSRVRSAWFLSVYRVKVYRYLLTVWLLALSGLSAAVESDIAQQRLENVTQVTLGILSYTRWPDHPEQLQLCITGPTEYADHLLMQPMAIANRPVVTRRVPLDDKALEDECHAVYIGFIPDAENKALFARLKDKAILSIAEQNDSCSTGSMFCLQFGRNGEVTFLVNLDSIARSAVRVHPNVLLLGKRRNEG</sequence>